<accession>A0A9N7V7P0</accession>
<sequence length="123" mass="13418">MLGDKISLLHVIYAGFTPDAEATLKRCATPQLPSSVKRSFRRRVYFFRLTPASRASVAAPWIADGGSRTGGRGVGSSVADSESCGLIVVLVADPVSRWHWARAVDQDPARESRARPGFTPRRH</sequence>
<gene>
    <name evidence="1" type="ORF">PLEPLA_LOCUS31365</name>
</gene>
<keyword evidence="2" id="KW-1185">Reference proteome</keyword>
<evidence type="ECO:0000313" key="2">
    <source>
        <dbReference type="Proteomes" id="UP001153269"/>
    </source>
</evidence>
<dbReference type="AlphaFoldDB" id="A0A9N7V7P0"/>
<evidence type="ECO:0000313" key="1">
    <source>
        <dbReference type="EMBL" id="CAB1443649.1"/>
    </source>
</evidence>
<reference evidence="1" key="1">
    <citation type="submission" date="2020-03" db="EMBL/GenBank/DDBJ databases">
        <authorList>
            <person name="Weist P."/>
        </authorList>
    </citation>
    <scope>NUCLEOTIDE SEQUENCE</scope>
</reference>
<name>A0A9N7V7P0_PLEPL</name>
<protein>
    <submittedName>
        <fullName evidence="1">Uncharacterized protein</fullName>
    </submittedName>
</protein>
<dbReference type="Proteomes" id="UP001153269">
    <property type="component" value="Unassembled WGS sequence"/>
</dbReference>
<comment type="caution">
    <text evidence="1">The sequence shown here is derived from an EMBL/GenBank/DDBJ whole genome shotgun (WGS) entry which is preliminary data.</text>
</comment>
<organism evidence="1 2">
    <name type="scientific">Pleuronectes platessa</name>
    <name type="common">European plaice</name>
    <dbReference type="NCBI Taxonomy" id="8262"/>
    <lineage>
        <taxon>Eukaryota</taxon>
        <taxon>Metazoa</taxon>
        <taxon>Chordata</taxon>
        <taxon>Craniata</taxon>
        <taxon>Vertebrata</taxon>
        <taxon>Euteleostomi</taxon>
        <taxon>Actinopterygii</taxon>
        <taxon>Neopterygii</taxon>
        <taxon>Teleostei</taxon>
        <taxon>Neoteleostei</taxon>
        <taxon>Acanthomorphata</taxon>
        <taxon>Carangaria</taxon>
        <taxon>Pleuronectiformes</taxon>
        <taxon>Pleuronectoidei</taxon>
        <taxon>Pleuronectidae</taxon>
        <taxon>Pleuronectes</taxon>
    </lineage>
</organism>
<dbReference type="EMBL" id="CADEAL010003146">
    <property type="protein sequence ID" value="CAB1443649.1"/>
    <property type="molecule type" value="Genomic_DNA"/>
</dbReference>
<proteinExistence type="predicted"/>